<comment type="caution">
    <text evidence="1">The sequence shown here is derived from an EMBL/GenBank/DDBJ whole genome shotgun (WGS) entry which is preliminary data.</text>
</comment>
<name>A0A139KSN5_9BACE</name>
<evidence type="ECO:0000313" key="1">
    <source>
        <dbReference type="EMBL" id="KXT42233.1"/>
    </source>
</evidence>
<reference evidence="1 2" key="1">
    <citation type="submission" date="2016-02" db="EMBL/GenBank/DDBJ databases">
        <authorList>
            <person name="Wen L."/>
            <person name="He K."/>
            <person name="Yang H."/>
        </authorList>
    </citation>
    <scope>NUCLEOTIDE SEQUENCE [LARGE SCALE GENOMIC DNA]</scope>
    <source>
        <strain evidence="1 2">KLE1704</strain>
    </source>
</reference>
<evidence type="ECO:0008006" key="3">
    <source>
        <dbReference type="Google" id="ProtNLM"/>
    </source>
</evidence>
<gene>
    <name evidence="1" type="ORF">HMPREF2531_04819</name>
</gene>
<dbReference type="RefSeq" id="WP_061438025.1">
    <property type="nucleotide sequence ID" value="NZ_KQ968737.1"/>
</dbReference>
<organism evidence="1">
    <name type="scientific">Bacteroides intestinalis</name>
    <dbReference type="NCBI Taxonomy" id="329854"/>
    <lineage>
        <taxon>Bacteria</taxon>
        <taxon>Pseudomonadati</taxon>
        <taxon>Bacteroidota</taxon>
        <taxon>Bacteroidia</taxon>
        <taxon>Bacteroidales</taxon>
        <taxon>Bacteroidaceae</taxon>
        <taxon>Bacteroides</taxon>
    </lineage>
</organism>
<dbReference type="Proteomes" id="UP000070319">
    <property type="component" value="Unassembled WGS sequence"/>
</dbReference>
<dbReference type="AlphaFoldDB" id="A0A139KSN5"/>
<dbReference type="EMBL" id="LTDF01000167">
    <property type="protein sequence ID" value="KXT42233.1"/>
    <property type="molecule type" value="Genomic_DNA"/>
</dbReference>
<evidence type="ECO:0000313" key="2">
    <source>
        <dbReference type="Proteomes" id="UP000070319"/>
    </source>
</evidence>
<accession>A0A139KSN5</accession>
<sequence>MKKNLLHIGIWILMTLLVFMGCEPPQVLDGLEVGDDKVKLELTLQTNPYQLPLAPQTRANGDDVISTIWLLVFRGNDANATFVEAVLAESEGGKSYVEITRQTSACQLLALGNPQGQFYANGVAYDFTKANLETVLTNMPLALASETLLTVPLNNPQTTLPLVSNPIPMSGLVSMSQISFATPIPPINMKRAVAEVIVRNTDAAFTFLGITTLLSTPKQTQWYNIDGLLAYNTGSSKLVDYKIDASYSSDFLAAVDMGGNVQSTEDNPVRVFESDTDANDTYLLIRGTWKGETMYYKMRIVDSGKNPLNLERNTVYTLTITRVNARGFATVRDALAGKPSNTALDFVITVQDNWSYEISSNNEYYIGVSNSHLELYAPGGTTQYTAFTLVTNCNTQFVDRKHIRSLTSGLTIVSPTSDSYGAVIPLGTTTPLEVKVTVTSAFKEGTLEIHLGSIKKYITVRRRDRVAVGTTISSNFSLNASAYYASAYVEGYPMTDGTGYMNNSTPTSTPNTANWLQLSPGGQAIRNDPHHVYSDTGLIDLHVVSATSGTGTVYVSTGKTEMQRIKVIVTM</sequence>
<protein>
    <recommendedName>
        <fullName evidence="3">DUF4906 domain-containing protein</fullName>
    </recommendedName>
</protein>
<proteinExistence type="predicted"/>
<dbReference type="PROSITE" id="PS51257">
    <property type="entry name" value="PROKAR_LIPOPROTEIN"/>
    <property type="match status" value="1"/>
</dbReference>
<dbReference type="PATRIC" id="fig|329854.7.peg.4890"/>